<dbReference type="GO" id="GO:0005506">
    <property type="term" value="F:iron ion binding"/>
    <property type="evidence" value="ECO:0007669"/>
    <property type="project" value="InterPro"/>
</dbReference>
<feature type="region of interest" description="Disordered" evidence="1">
    <location>
        <begin position="269"/>
        <end position="293"/>
    </location>
</feature>
<dbReference type="RefSeq" id="WP_179488587.1">
    <property type="nucleotide sequence ID" value="NZ_JACCCW010000001.1"/>
</dbReference>
<keyword evidence="3" id="KW-0560">Oxidoreductase</keyword>
<evidence type="ECO:0000313" key="4">
    <source>
        <dbReference type="Proteomes" id="UP000589520"/>
    </source>
</evidence>
<dbReference type="Gene3D" id="2.60.130.10">
    <property type="entry name" value="Aromatic compound dioxygenase"/>
    <property type="match status" value="1"/>
</dbReference>
<sequence>MTRTSRRSFLSTAVAATASLPLSRYALATTAMPASACTLISEQEVGPFYIPNELLRSEIAEDRPGIPLSLHIILQDVRTCRPIPNTAIDLWHCDASGIYSGYTKTSLGPPPGDPEGSPNDPSHSHPPGPPPEFGKHGGGPPATHPTDKLTFCRGIQLTGPDGAVSFQTIVPGFYQGRTNHIHFKVRLGGHTATHTYAAGHTSHIGQIFFPEELLLPLMAQQPYVSHHIHRVTPSEDGIFTGQHGNSSIAHFAPAASPAHYLAEITIAVDPTATPKPVDRRPDPQGPGHDPGPE</sequence>
<dbReference type="Proteomes" id="UP000589520">
    <property type="component" value="Unassembled WGS sequence"/>
</dbReference>
<dbReference type="EMBL" id="JACCCW010000001">
    <property type="protein sequence ID" value="NYF78834.1"/>
    <property type="molecule type" value="Genomic_DNA"/>
</dbReference>
<dbReference type="PANTHER" id="PTHR34315:SF1">
    <property type="entry name" value="INTRADIOL RING-CLEAVAGE DIOXYGENASES DOMAIN-CONTAINING PROTEIN-RELATED"/>
    <property type="match status" value="1"/>
</dbReference>
<comment type="caution">
    <text evidence="3">The sequence shown here is derived from an EMBL/GenBank/DDBJ whole genome shotgun (WGS) entry which is preliminary data.</text>
</comment>
<name>A0A7Y9TFX8_9BACT</name>
<evidence type="ECO:0000256" key="1">
    <source>
        <dbReference type="SAM" id="MobiDB-lite"/>
    </source>
</evidence>
<dbReference type="InterPro" id="IPR015889">
    <property type="entry name" value="Intradiol_dOase_core"/>
</dbReference>
<accession>A0A7Y9TFX8</accession>
<feature type="signal peptide" evidence="2">
    <location>
        <begin position="1"/>
        <end position="28"/>
    </location>
</feature>
<evidence type="ECO:0000313" key="3">
    <source>
        <dbReference type="EMBL" id="NYF78834.1"/>
    </source>
</evidence>
<keyword evidence="2" id="KW-0732">Signal</keyword>
<feature type="region of interest" description="Disordered" evidence="1">
    <location>
        <begin position="103"/>
        <end position="148"/>
    </location>
</feature>
<proteinExistence type="predicted"/>
<dbReference type="GO" id="GO:0016702">
    <property type="term" value="F:oxidoreductase activity, acting on single donors with incorporation of molecular oxygen, incorporation of two atoms of oxygen"/>
    <property type="evidence" value="ECO:0007669"/>
    <property type="project" value="InterPro"/>
</dbReference>
<gene>
    <name evidence="3" type="ORF">HDF17_001121</name>
</gene>
<dbReference type="PROSITE" id="PS51318">
    <property type="entry name" value="TAT"/>
    <property type="match status" value="1"/>
</dbReference>
<keyword evidence="3" id="KW-0223">Dioxygenase</keyword>
<dbReference type="PANTHER" id="PTHR34315">
    <property type="match status" value="1"/>
</dbReference>
<keyword evidence="4" id="KW-1185">Reference proteome</keyword>
<organism evidence="3 4">
    <name type="scientific">Granulicella arctica</name>
    <dbReference type="NCBI Taxonomy" id="940613"/>
    <lineage>
        <taxon>Bacteria</taxon>
        <taxon>Pseudomonadati</taxon>
        <taxon>Acidobacteriota</taxon>
        <taxon>Terriglobia</taxon>
        <taxon>Terriglobales</taxon>
        <taxon>Acidobacteriaceae</taxon>
        <taxon>Granulicella</taxon>
    </lineage>
</organism>
<dbReference type="AlphaFoldDB" id="A0A7Y9TFX8"/>
<reference evidence="3 4" key="1">
    <citation type="submission" date="2020-07" db="EMBL/GenBank/DDBJ databases">
        <title>Genomic Encyclopedia of Type Strains, Phase IV (KMG-V): Genome sequencing to study the core and pangenomes of soil and plant-associated prokaryotes.</title>
        <authorList>
            <person name="Whitman W."/>
        </authorList>
    </citation>
    <scope>NUCLEOTIDE SEQUENCE [LARGE SCALE GENOMIC DNA]</scope>
    <source>
        <strain evidence="3 4">X4EP2</strain>
    </source>
</reference>
<evidence type="ECO:0000256" key="2">
    <source>
        <dbReference type="SAM" id="SignalP"/>
    </source>
</evidence>
<dbReference type="InterPro" id="IPR006311">
    <property type="entry name" value="TAT_signal"/>
</dbReference>
<feature type="chain" id="PRO_5031553890" evidence="2">
    <location>
        <begin position="29"/>
        <end position="293"/>
    </location>
</feature>
<dbReference type="SUPFAM" id="SSF49482">
    <property type="entry name" value="Aromatic compound dioxygenase"/>
    <property type="match status" value="1"/>
</dbReference>
<protein>
    <submittedName>
        <fullName evidence="3">Protocatechuate 3,4-dioxygenase beta subunit</fullName>
    </submittedName>
</protein>